<dbReference type="Gene3D" id="3.90.190.20">
    <property type="entry name" value="Mur ligase, C-terminal domain"/>
    <property type="match status" value="1"/>
</dbReference>
<keyword evidence="7" id="KW-0067">ATP-binding</keyword>
<dbReference type="GO" id="GO:0004326">
    <property type="term" value="F:tetrahydrofolylpolyglutamate synthase activity"/>
    <property type="evidence" value="ECO:0007669"/>
    <property type="project" value="InterPro"/>
</dbReference>
<dbReference type="AlphaFoldDB" id="A0A2H9T995"/>
<evidence type="ECO:0000256" key="5">
    <source>
        <dbReference type="ARBA" id="ARBA00022723"/>
    </source>
</evidence>
<comment type="caution">
    <text evidence="12">The sequence shown here is derived from an EMBL/GenBank/DDBJ whole genome shotgun (WGS) entry which is preliminary data.</text>
</comment>
<dbReference type="NCBIfam" id="TIGR01499">
    <property type="entry name" value="folC"/>
    <property type="match status" value="1"/>
</dbReference>
<keyword evidence="5" id="KW-0479">Metal-binding</keyword>
<organism evidence="12">
    <name type="scientific">invertebrate metagenome</name>
    <dbReference type="NCBI Taxonomy" id="1711999"/>
    <lineage>
        <taxon>unclassified sequences</taxon>
        <taxon>metagenomes</taxon>
        <taxon>organismal metagenomes</taxon>
    </lineage>
</organism>
<name>A0A2H9T995_9ZZZZ</name>
<keyword evidence="4 12" id="KW-0436">Ligase</keyword>
<comment type="subunit">
    <text evidence="3">Monomer.</text>
</comment>
<sequence length="427" mass="46919">MSSEKTLEQWLQWLENTRPEKDIKLGLDRVSEVGRRLSVMKPAPLVVTVAGTNGKGSCVALLEAILRDAGHRVGTFTSPHLFRFNERVRINGQEISDDALCQAFSSADEVRGDIHLTYFEFTALAAFYCFLQAKLDIVILEVGMGGRLDATNIIDPDVSIIATVGLDHQEWLGNTVEEIAREKAGIMRTGIPVIYGDDPVPSTVTEHAIDIGAPLFRRNHEFFCSVDSVSWGWSGVDKAGEKIVLPRLPLPTLFLDNAATIIQALQFLPMDISRPHIEAGLQSAVLPGRFQKRQVKNSKGHLIDVILDVSHNPQAGNVLAKCLKRETSGKNVHAVLAMCKDKNYGGFIRQLLPYVNSWQVSQFESPRALSTESLQQALTEKQADVIGYDSIDDAFHAVINTSESGDCVLVTGSFMTVAPVLAILDRT</sequence>
<dbReference type="GO" id="GO:0008841">
    <property type="term" value="F:dihydrofolate synthase activity"/>
    <property type="evidence" value="ECO:0007669"/>
    <property type="project" value="UniProtKB-EC"/>
</dbReference>
<keyword evidence="6" id="KW-0547">Nucleotide-binding</keyword>
<feature type="domain" description="Mur ligase central" evidence="11">
    <location>
        <begin position="49"/>
        <end position="207"/>
    </location>
</feature>
<dbReference type="InterPro" id="IPR004101">
    <property type="entry name" value="Mur_ligase_C"/>
</dbReference>
<evidence type="ECO:0000256" key="1">
    <source>
        <dbReference type="ARBA" id="ARBA00001946"/>
    </source>
</evidence>
<feature type="domain" description="Mur ligase C-terminal" evidence="10">
    <location>
        <begin position="288"/>
        <end position="414"/>
    </location>
</feature>
<evidence type="ECO:0000256" key="3">
    <source>
        <dbReference type="ARBA" id="ARBA00011245"/>
    </source>
</evidence>
<comment type="cofactor">
    <cofactor evidence="1">
        <name>Mg(2+)</name>
        <dbReference type="ChEBI" id="CHEBI:18420"/>
    </cofactor>
</comment>
<dbReference type="NCBIfam" id="NF008101">
    <property type="entry name" value="PRK10846.1"/>
    <property type="match status" value="1"/>
</dbReference>
<dbReference type="InterPro" id="IPR036565">
    <property type="entry name" value="Mur-like_cat_sf"/>
</dbReference>
<dbReference type="EMBL" id="NSIT01000047">
    <property type="protein sequence ID" value="PJE79802.1"/>
    <property type="molecule type" value="Genomic_DNA"/>
</dbReference>
<proteinExistence type="inferred from homology"/>
<dbReference type="PIRSF" id="PIRSF001563">
    <property type="entry name" value="Folylpolyglu_synth"/>
    <property type="match status" value="1"/>
</dbReference>
<dbReference type="GO" id="GO:0005737">
    <property type="term" value="C:cytoplasm"/>
    <property type="evidence" value="ECO:0007669"/>
    <property type="project" value="TreeGrafter"/>
</dbReference>
<evidence type="ECO:0000256" key="6">
    <source>
        <dbReference type="ARBA" id="ARBA00022741"/>
    </source>
</evidence>
<dbReference type="GO" id="GO:0005524">
    <property type="term" value="F:ATP binding"/>
    <property type="evidence" value="ECO:0007669"/>
    <property type="project" value="UniProtKB-KW"/>
</dbReference>
<dbReference type="FunFam" id="3.40.1190.10:FF:000004">
    <property type="entry name" value="Dihydrofolate synthase/folylpolyglutamate synthase"/>
    <property type="match status" value="1"/>
</dbReference>
<keyword evidence="8" id="KW-0460">Magnesium</keyword>
<dbReference type="PANTHER" id="PTHR11136">
    <property type="entry name" value="FOLYLPOLYGLUTAMATE SYNTHASE-RELATED"/>
    <property type="match status" value="1"/>
</dbReference>
<dbReference type="GO" id="GO:0046872">
    <property type="term" value="F:metal ion binding"/>
    <property type="evidence" value="ECO:0007669"/>
    <property type="project" value="UniProtKB-KW"/>
</dbReference>
<evidence type="ECO:0000259" key="10">
    <source>
        <dbReference type="Pfam" id="PF02875"/>
    </source>
</evidence>
<dbReference type="Gene3D" id="3.40.1190.10">
    <property type="entry name" value="Mur-like, catalytic domain"/>
    <property type="match status" value="1"/>
</dbReference>
<evidence type="ECO:0000256" key="2">
    <source>
        <dbReference type="ARBA" id="ARBA00008276"/>
    </source>
</evidence>
<dbReference type="Pfam" id="PF08245">
    <property type="entry name" value="Mur_ligase_M"/>
    <property type="match status" value="1"/>
</dbReference>
<dbReference type="Pfam" id="PF02875">
    <property type="entry name" value="Mur_ligase_C"/>
    <property type="match status" value="1"/>
</dbReference>
<evidence type="ECO:0000256" key="7">
    <source>
        <dbReference type="ARBA" id="ARBA00022840"/>
    </source>
</evidence>
<reference evidence="12" key="1">
    <citation type="journal article" date="2017" name="Appl. Environ. Microbiol.">
        <title>Molecular characterization of an Endozoicomonas-like organism causing infection in king scallop Pecten maximus L.</title>
        <authorList>
            <person name="Cano I."/>
            <person name="van Aerle R."/>
            <person name="Ross S."/>
            <person name="Verner-Jeffreys D.W."/>
            <person name="Paley R.K."/>
            <person name="Rimmer G."/>
            <person name="Ryder D."/>
            <person name="Hooper P."/>
            <person name="Stone D."/>
            <person name="Feist S.W."/>
        </authorList>
    </citation>
    <scope>NUCLEOTIDE SEQUENCE</scope>
</reference>
<evidence type="ECO:0000256" key="4">
    <source>
        <dbReference type="ARBA" id="ARBA00022598"/>
    </source>
</evidence>
<dbReference type="InterPro" id="IPR036615">
    <property type="entry name" value="Mur_ligase_C_dom_sf"/>
</dbReference>
<dbReference type="SUPFAM" id="SSF53244">
    <property type="entry name" value="MurD-like peptide ligases, peptide-binding domain"/>
    <property type="match status" value="1"/>
</dbReference>
<dbReference type="PROSITE" id="PS01012">
    <property type="entry name" value="FOLYLPOLYGLU_SYNT_2"/>
    <property type="match status" value="1"/>
</dbReference>
<gene>
    <name evidence="12" type="primary">folC</name>
    <name evidence="12" type="ORF">CI610_01234</name>
</gene>
<evidence type="ECO:0000313" key="12">
    <source>
        <dbReference type="EMBL" id="PJE79802.1"/>
    </source>
</evidence>
<evidence type="ECO:0000256" key="9">
    <source>
        <dbReference type="ARBA" id="ARBA00022909"/>
    </source>
</evidence>
<dbReference type="InterPro" id="IPR001645">
    <property type="entry name" value="Folylpolyglutamate_synth"/>
</dbReference>
<dbReference type="InterPro" id="IPR018109">
    <property type="entry name" value="Folylpolyglutamate_synth_CS"/>
</dbReference>
<dbReference type="InterPro" id="IPR013221">
    <property type="entry name" value="Mur_ligase_cen"/>
</dbReference>
<comment type="similarity">
    <text evidence="2">Belongs to the folylpolyglutamate synthase family.</text>
</comment>
<keyword evidence="9" id="KW-0289">Folate biosynthesis</keyword>
<evidence type="ECO:0000259" key="11">
    <source>
        <dbReference type="Pfam" id="PF08245"/>
    </source>
</evidence>
<dbReference type="SUPFAM" id="SSF53623">
    <property type="entry name" value="MurD-like peptide ligases, catalytic domain"/>
    <property type="match status" value="1"/>
</dbReference>
<dbReference type="EC" id="6.3.2.12" evidence="12"/>
<dbReference type="GO" id="GO:0046656">
    <property type="term" value="P:folic acid biosynthetic process"/>
    <property type="evidence" value="ECO:0007669"/>
    <property type="project" value="UniProtKB-KW"/>
</dbReference>
<protein>
    <submittedName>
        <fullName evidence="12">Dihydrofolate synthase/folylpolyglutamate synthase</fullName>
        <ecNumber evidence="12">6.3.2.12</ecNumber>
    </submittedName>
</protein>
<dbReference type="PANTHER" id="PTHR11136:SF0">
    <property type="entry name" value="DIHYDROFOLATE SYNTHETASE-RELATED"/>
    <property type="match status" value="1"/>
</dbReference>
<evidence type="ECO:0000256" key="8">
    <source>
        <dbReference type="ARBA" id="ARBA00022842"/>
    </source>
</evidence>
<accession>A0A2H9T995</accession>